<name>A0A5J4ZIX4_9ASTE</name>
<dbReference type="OrthoDB" id="691043at2759"/>
<dbReference type="PANTHER" id="PTHR33257:SF58">
    <property type="entry name" value="REJ DOMAIN-CONTAINING PROTEIN"/>
    <property type="match status" value="1"/>
</dbReference>
<evidence type="ECO:0000313" key="2">
    <source>
        <dbReference type="Proteomes" id="UP000325577"/>
    </source>
</evidence>
<accession>A0A5J4ZIX4</accession>
<gene>
    <name evidence="1" type="ORF">F0562_017864</name>
</gene>
<keyword evidence="2" id="KW-1185">Reference proteome</keyword>
<organism evidence="1 2">
    <name type="scientific">Nyssa sinensis</name>
    <dbReference type="NCBI Taxonomy" id="561372"/>
    <lineage>
        <taxon>Eukaryota</taxon>
        <taxon>Viridiplantae</taxon>
        <taxon>Streptophyta</taxon>
        <taxon>Embryophyta</taxon>
        <taxon>Tracheophyta</taxon>
        <taxon>Spermatophyta</taxon>
        <taxon>Magnoliopsida</taxon>
        <taxon>eudicotyledons</taxon>
        <taxon>Gunneridae</taxon>
        <taxon>Pentapetalae</taxon>
        <taxon>asterids</taxon>
        <taxon>Cornales</taxon>
        <taxon>Nyssaceae</taxon>
        <taxon>Nyssa</taxon>
    </lineage>
</organism>
<reference evidence="1 2" key="1">
    <citation type="submission" date="2019-09" db="EMBL/GenBank/DDBJ databases">
        <title>A chromosome-level genome assembly of the Chinese tupelo Nyssa sinensis.</title>
        <authorList>
            <person name="Yang X."/>
            <person name="Kang M."/>
            <person name="Yang Y."/>
            <person name="Xiong H."/>
            <person name="Wang M."/>
            <person name="Zhang Z."/>
            <person name="Wang Z."/>
            <person name="Wu H."/>
            <person name="Ma T."/>
            <person name="Liu J."/>
            <person name="Xi Z."/>
        </authorList>
    </citation>
    <scope>NUCLEOTIDE SEQUENCE [LARGE SCALE GENOMIC DNA]</scope>
    <source>
        <strain evidence="1">J267</strain>
        <tissue evidence="1">Leaf</tissue>
    </source>
</reference>
<evidence type="ECO:0000313" key="1">
    <source>
        <dbReference type="EMBL" id="KAA8517506.1"/>
    </source>
</evidence>
<proteinExistence type="predicted"/>
<dbReference type="AlphaFoldDB" id="A0A5J4ZIX4"/>
<dbReference type="PANTHER" id="PTHR33257">
    <property type="entry name" value="OS05G0165500 PROTEIN"/>
    <property type="match status" value="1"/>
</dbReference>
<sequence>MQSSSSDLPQKSFQIKQDNKVFSRLLSKESAMANPSFRVYYAGVSGAVPFLWESQPGTPKYKFCDTTVPPLTPPPSYYFNNDTKPKKYSRSKFLDTLFLRINLKKPHLPSSPSLSSSSSSSGSSSHLSMFLPATPSNNFKGRNRFLSQRTSFDDKEPGTFGSPNSTLCFKIGRDSTNGRLRGFWVRGVPSYYKHQIDN</sequence>
<dbReference type="Proteomes" id="UP000325577">
    <property type="component" value="Linkage Group LG8"/>
</dbReference>
<protein>
    <submittedName>
        <fullName evidence="1">Uncharacterized protein</fullName>
    </submittedName>
</protein>
<dbReference type="EMBL" id="CM018051">
    <property type="protein sequence ID" value="KAA8517506.1"/>
    <property type="molecule type" value="Genomic_DNA"/>
</dbReference>